<keyword evidence="3" id="KW-1185">Reference proteome</keyword>
<accession>V6LWZ9</accession>
<name>V6LWZ9_9EUKA</name>
<evidence type="ECO:0000313" key="2">
    <source>
        <dbReference type="EMBL" id="KAH0572741.1"/>
    </source>
</evidence>
<evidence type="ECO:0000313" key="3">
    <source>
        <dbReference type="Proteomes" id="UP000018208"/>
    </source>
</evidence>
<protein>
    <submittedName>
        <fullName evidence="1">Uncharacterized protein</fullName>
    </submittedName>
</protein>
<dbReference type="EMBL" id="AUWU02000005">
    <property type="protein sequence ID" value="KAH0572741.1"/>
    <property type="molecule type" value="Genomic_DNA"/>
</dbReference>
<dbReference type="AlphaFoldDB" id="V6LWZ9"/>
<sequence>MHLKPHQLNFFSQFEGKFFVYSNNKGYEISRELEVLQTFTINVTLPETNQSNIYQTHNNQAIINKNIYEFNGKDIIFLKSLNLESFPTISKKQQFVCKGILYNINKQVAAHLTFIPNQDHKLYFFNSMYAIDTEEETAFFDENFINNQENDSQIKGILLTYKNYIIDDMYSYFDIKSGSIVYPISHFIDLIKYQFINDQGDLDLKPEIVDEYENYDYLDEPVTNMFGFQKLKISNKLDQQ</sequence>
<organism evidence="1">
    <name type="scientific">Spironucleus salmonicida</name>
    <dbReference type="NCBI Taxonomy" id="348837"/>
    <lineage>
        <taxon>Eukaryota</taxon>
        <taxon>Metamonada</taxon>
        <taxon>Diplomonadida</taxon>
        <taxon>Hexamitidae</taxon>
        <taxon>Hexamitinae</taxon>
        <taxon>Spironucleus</taxon>
    </lineage>
</organism>
<dbReference type="EMBL" id="KI545956">
    <property type="protein sequence ID" value="EST49115.1"/>
    <property type="molecule type" value="Genomic_DNA"/>
</dbReference>
<gene>
    <name evidence="1" type="ORF">SS50377_10600</name>
    <name evidence="2" type="ORF">SS50377_24854</name>
</gene>
<reference evidence="1 2" key="1">
    <citation type="journal article" date="2014" name="PLoS Genet.">
        <title>The Genome of Spironucleus salmonicida Highlights a Fish Pathogen Adapted to Fluctuating Environments.</title>
        <authorList>
            <person name="Xu F."/>
            <person name="Jerlstrom-Hultqvist J."/>
            <person name="Einarsson E."/>
            <person name="Astvaldsson A."/>
            <person name="Svard S.G."/>
            <person name="Andersson J.O."/>
        </authorList>
    </citation>
    <scope>NUCLEOTIDE SEQUENCE</scope>
    <source>
        <strain evidence="2">ATCC 50377</strain>
    </source>
</reference>
<dbReference type="Proteomes" id="UP000018208">
    <property type="component" value="Unassembled WGS sequence"/>
</dbReference>
<evidence type="ECO:0000313" key="1">
    <source>
        <dbReference type="EMBL" id="EST49115.1"/>
    </source>
</evidence>
<reference evidence="2" key="2">
    <citation type="submission" date="2020-12" db="EMBL/GenBank/DDBJ databases">
        <title>New Spironucleus salmonicida genome in near-complete chromosomes.</title>
        <authorList>
            <person name="Xu F."/>
            <person name="Kurt Z."/>
            <person name="Jimenez-Gonzalez A."/>
            <person name="Astvaldsson A."/>
            <person name="Andersson J.O."/>
            <person name="Svard S.G."/>
        </authorList>
    </citation>
    <scope>NUCLEOTIDE SEQUENCE</scope>
    <source>
        <strain evidence="2">ATCC 50377</strain>
    </source>
</reference>
<dbReference type="VEuPathDB" id="GiardiaDB:SS50377_24854"/>
<proteinExistence type="predicted"/>